<dbReference type="GO" id="GO:0042121">
    <property type="term" value="P:alginic acid biosynthetic process"/>
    <property type="evidence" value="ECO:0007669"/>
    <property type="project" value="UniProtKB-KW"/>
</dbReference>
<keyword evidence="8" id="KW-0016">Alginate biosynthesis</keyword>
<evidence type="ECO:0000256" key="6">
    <source>
        <dbReference type="ARBA" id="ARBA00022679"/>
    </source>
</evidence>
<keyword evidence="11 13" id="KW-0012">Acyltransferase</keyword>
<gene>
    <name evidence="15" type="ORF">L6654_08590</name>
</gene>
<feature type="transmembrane region" description="Helical" evidence="14">
    <location>
        <begin position="244"/>
        <end position="264"/>
    </location>
</feature>
<evidence type="ECO:0000256" key="12">
    <source>
        <dbReference type="ARBA" id="ARBA00031030"/>
    </source>
</evidence>
<feature type="transmembrane region" description="Helical" evidence="14">
    <location>
        <begin position="51"/>
        <end position="68"/>
    </location>
</feature>
<dbReference type="EMBL" id="JAKLTY010000004">
    <property type="protein sequence ID" value="MCG2626678.1"/>
    <property type="molecule type" value="Genomic_DNA"/>
</dbReference>
<feature type="transmembrane region" description="Helical" evidence="14">
    <location>
        <begin position="29"/>
        <end position="45"/>
    </location>
</feature>
<evidence type="ECO:0000256" key="1">
    <source>
        <dbReference type="ARBA" id="ARBA00004651"/>
    </source>
</evidence>
<comment type="caution">
    <text evidence="15">The sequence shown here is derived from an EMBL/GenBank/DDBJ whole genome shotgun (WGS) entry which is preliminary data.</text>
</comment>
<dbReference type="Pfam" id="PF03062">
    <property type="entry name" value="MBOAT"/>
    <property type="match status" value="1"/>
</dbReference>
<feature type="transmembrane region" description="Helical" evidence="14">
    <location>
        <begin position="181"/>
        <end position="202"/>
    </location>
</feature>
<proteinExistence type="inferred from homology"/>
<dbReference type="GO" id="GO:0016746">
    <property type="term" value="F:acyltransferase activity"/>
    <property type="evidence" value="ECO:0007669"/>
    <property type="project" value="UniProtKB-KW"/>
</dbReference>
<keyword evidence="5 13" id="KW-1003">Cell membrane</keyword>
<sequence length="483" mass="53570">MLFNTYTFFVFLMAVLAVGLILQGSTRLLLIWWLVVASIAFYGNWHHRYVVLLIGSMIFNYIVGMAIAITRSRTIFVFGIIADVGLLAWFKYANWISANLSSAGLWNDPTHIVLPLAISFFTFEQISYLADCRKGLIRPATIREYAFFVTFFPKLIAGPIVRFSELQPQIARMRIDLASLSVGLTLFVIGLCKKLLVADYMVQFVTPVFDQAKMGGNVATLDAWLGALSYTFQLYFDFSGYSDMAIGLSLMFGLSLPLNFYSPYKATSIIEFWRRWHMTLSRFLRDYIYFPLGGSRRGPVRRYINLIVVMTVGGLWHGAGATFVVWGALHGSYLAVNHLFRAAGGGWKPISVGAQFGCTVIYWILTFVAVVVGWVFFRADGAGTAVNLLVAMFAPTSGAPAIDQGLAVVAVLIALVMTLVAPNSNQLIGRQVLGSAVTESKLVDARKWIVWQPNATWAIIIGVGLFAALASMSTPRPFLYFTF</sequence>
<feature type="transmembrane region" description="Helical" evidence="14">
    <location>
        <begin position="303"/>
        <end position="329"/>
    </location>
</feature>
<dbReference type="PANTHER" id="PTHR13285">
    <property type="entry name" value="ACYLTRANSFERASE"/>
    <property type="match status" value="1"/>
</dbReference>
<evidence type="ECO:0000256" key="13">
    <source>
        <dbReference type="PIRNR" id="PIRNR016636"/>
    </source>
</evidence>
<feature type="transmembrane region" description="Helical" evidence="14">
    <location>
        <begin position="75"/>
        <end position="92"/>
    </location>
</feature>
<protein>
    <recommendedName>
        <fullName evidence="4">Probable alginate O-acetylase AlgI</fullName>
    </recommendedName>
    <alternativeName>
        <fullName evidence="12">Alginate biosynthesis protein AlgI</fullName>
    </alternativeName>
</protein>
<dbReference type="AlphaFoldDB" id="A0A9X1R8W1"/>
<dbReference type="GO" id="GO:0005886">
    <property type="term" value="C:plasma membrane"/>
    <property type="evidence" value="ECO:0007669"/>
    <property type="project" value="UniProtKB-SubCell"/>
</dbReference>
<feature type="transmembrane region" description="Helical" evidence="14">
    <location>
        <begin position="349"/>
        <end position="377"/>
    </location>
</feature>
<name>A0A9X1R8W1_9BRAD</name>
<evidence type="ECO:0000256" key="7">
    <source>
        <dbReference type="ARBA" id="ARBA00022692"/>
    </source>
</evidence>
<evidence type="ECO:0000256" key="2">
    <source>
        <dbReference type="ARBA" id="ARBA00005182"/>
    </source>
</evidence>
<dbReference type="InterPro" id="IPR024194">
    <property type="entry name" value="Ac/AlaTfrase_AlgI/DltB"/>
</dbReference>
<evidence type="ECO:0000256" key="3">
    <source>
        <dbReference type="ARBA" id="ARBA00010323"/>
    </source>
</evidence>
<feature type="transmembrane region" description="Helical" evidence="14">
    <location>
        <begin position="408"/>
        <end position="428"/>
    </location>
</feature>
<dbReference type="InterPro" id="IPR051085">
    <property type="entry name" value="MB_O-acyltransferase"/>
</dbReference>
<dbReference type="RefSeq" id="WP_237890128.1">
    <property type="nucleotide sequence ID" value="NZ_JAKLTY010000004.1"/>
</dbReference>
<dbReference type="PIRSF" id="PIRSF500217">
    <property type="entry name" value="AlgI"/>
    <property type="match status" value="1"/>
</dbReference>
<evidence type="ECO:0000256" key="5">
    <source>
        <dbReference type="ARBA" id="ARBA00022475"/>
    </source>
</evidence>
<keyword evidence="10 13" id="KW-0472">Membrane</keyword>
<evidence type="ECO:0000256" key="14">
    <source>
        <dbReference type="SAM" id="Phobius"/>
    </source>
</evidence>
<evidence type="ECO:0000313" key="16">
    <source>
        <dbReference type="Proteomes" id="UP001139054"/>
    </source>
</evidence>
<comment type="pathway">
    <text evidence="2">Glycan biosynthesis; alginate biosynthesis.</text>
</comment>
<comment type="similarity">
    <text evidence="3 13">Belongs to the membrane-bound acyltransferase family.</text>
</comment>
<reference evidence="15" key="1">
    <citation type="submission" date="2022-01" db="EMBL/GenBank/DDBJ databases">
        <title>Genome sequnece data of strain Bradyrhizobium sp. nov.</title>
        <authorList>
            <person name="Zhang J."/>
        </authorList>
    </citation>
    <scope>NUCLEOTIDE SEQUENCE</scope>
    <source>
        <strain evidence="15">WYCCWR 13023</strain>
    </source>
</reference>
<evidence type="ECO:0000256" key="9">
    <source>
        <dbReference type="ARBA" id="ARBA00022989"/>
    </source>
</evidence>
<feature type="transmembrane region" description="Helical" evidence="14">
    <location>
        <begin position="384"/>
        <end position="402"/>
    </location>
</feature>
<keyword evidence="9 14" id="KW-1133">Transmembrane helix</keyword>
<feature type="transmembrane region" description="Helical" evidence="14">
    <location>
        <begin position="112"/>
        <end position="130"/>
    </location>
</feature>
<evidence type="ECO:0000256" key="10">
    <source>
        <dbReference type="ARBA" id="ARBA00023136"/>
    </source>
</evidence>
<keyword evidence="6 13" id="KW-0808">Transferase</keyword>
<dbReference type="InterPro" id="IPR028362">
    <property type="entry name" value="AlgI"/>
</dbReference>
<feature type="transmembrane region" description="Helical" evidence="14">
    <location>
        <begin position="449"/>
        <end position="470"/>
    </location>
</feature>
<keyword evidence="7 14" id="KW-0812">Transmembrane</keyword>
<dbReference type="PIRSF" id="PIRSF016636">
    <property type="entry name" value="AlgI_DltB"/>
    <property type="match status" value="1"/>
</dbReference>
<evidence type="ECO:0000256" key="8">
    <source>
        <dbReference type="ARBA" id="ARBA00022841"/>
    </source>
</evidence>
<evidence type="ECO:0000256" key="11">
    <source>
        <dbReference type="ARBA" id="ARBA00023315"/>
    </source>
</evidence>
<organism evidence="15 16">
    <name type="scientific">Bradyrhizobium zhengyangense</name>
    <dbReference type="NCBI Taxonomy" id="2911009"/>
    <lineage>
        <taxon>Bacteria</taxon>
        <taxon>Pseudomonadati</taxon>
        <taxon>Pseudomonadota</taxon>
        <taxon>Alphaproteobacteria</taxon>
        <taxon>Hyphomicrobiales</taxon>
        <taxon>Nitrobacteraceae</taxon>
        <taxon>Bradyrhizobium</taxon>
    </lineage>
</organism>
<evidence type="ECO:0000313" key="15">
    <source>
        <dbReference type="EMBL" id="MCG2626678.1"/>
    </source>
</evidence>
<comment type="subcellular location">
    <subcellularLocation>
        <location evidence="1">Cell membrane</location>
        <topology evidence="1">Multi-pass membrane protein</topology>
    </subcellularLocation>
</comment>
<evidence type="ECO:0000256" key="4">
    <source>
        <dbReference type="ARBA" id="ARBA00016084"/>
    </source>
</evidence>
<dbReference type="Proteomes" id="UP001139054">
    <property type="component" value="Unassembled WGS sequence"/>
</dbReference>
<accession>A0A9X1R8W1</accession>
<dbReference type="PANTHER" id="PTHR13285:SF23">
    <property type="entry name" value="TEICHOIC ACID D-ALANYLTRANSFERASE"/>
    <property type="match status" value="1"/>
</dbReference>
<dbReference type="InterPro" id="IPR004299">
    <property type="entry name" value="MBOAT_fam"/>
</dbReference>
<feature type="transmembrane region" description="Helical" evidence="14">
    <location>
        <begin position="6"/>
        <end position="22"/>
    </location>
</feature>